<dbReference type="Pfam" id="PF01168">
    <property type="entry name" value="Ala_racemase_N"/>
    <property type="match status" value="1"/>
</dbReference>
<dbReference type="PANTHER" id="PTHR28004">
    <property type="entry name" value="ZGC:162816-RELATED"/>
    <property type="match status" value="1"/>
</dbReference>
<dbReference type="Gene3D" id="3.20.20.10">
    <property type="entry name" value="Alanine racemase"/>
    <property type="match status" value="1"/>
</dbReference>
<dbReference type="InterPro" id="IPR051466">
    <property type="entry name" value="D-amino_acid_metab_enzyme"/>
</dbReference>
<dbReference type="RefSeq" id="WP_044836815.1">
    <property type="nucleotide sequence ID" value="NZ_CP059733.1"/>
</dbReference>
<feature type="domain" description="Alanine racemase N-terminal" evidence="1">
    <location>
        <begin position="53"/>
        <end position="290"/>
    </location>
</feature>
<reference evidence="2 3" key="2">
    <citation type="journal article" date="2022" name="Mar. Drugs">
        <title>Bioassay-Guided Fractionation Leads to the Detection of Cholic Acid Generated by the Rare Thalassomonas sp.</title>
        <authorList>
            <person name="Pheiffer F."/>
            <person name="Schneider Y.K."/>
            <person name="Hansen E.H."/>
            <person name="Andersen J.H."/>
            <person name="Isaksson J."/>
            <person name="Busche T."/>
            <person name="R C."/>
            <person name="Kalinowski J."/>
            <person name="Zyl L.V."/>
            <person name="Trindade M."/>
        </authorList>
    </citation>
    <scope>NUCLEOTIDE SEQUENCE [LARGE SCALE GENOMIC DNA]</scope>
    <source>
        <strain evidence="2 3">XOM25</strain>
    </source>
</reference>
<accession>A0AAF0CBZ7</accession>
<dbReference type="PANTHER" id="PTHR28004:SF2">
    <property type="entry name" value="D-SERINE DEHYDRATASE"/>
    <property type="match status" value="1"/>
</dbReference>
<organism evidence="2 3">
    <name type="scientific">Thalassomonas viridans</name>
    <dbReference type="NCBI Taxonomy" id="137584"/>
    <lineage>
        <taxon>Bacteria</taxon>
        <taxon>Pseudomonadati</taxon>
        <taxon>Pseudomonadota</taxon>
        <taxon>Gammaproteobacteria</taxon>
        <taxon>Alteromonadales</taxon>
        <taxon>Colwelliaceae</taxon>
        <taxon>Thalassomonas</taxon>
    </lineage>
</organism>
<dbReference type="KEGG" id="tvd:SG34_011975"/>
<evidence type="ECO:0000313" key="3">
    <source>
        <dbReference type="Proteomes" id="UP000032352"/>
    </source>
</evidence>
<keyword evidence="3" id="KW-1185">Reference proteome</keyword>
<proteinExistence type="predicted"/>
<dbReference type="Proteomes" id="UP000032352">
    <property type="component" value="Chromosome"/>
</dbReference>
<dbReference type="AlphaFoldDB" id="A0AAF0CBZ7"/>
<gene>
    <name evidence="2" type="ORF">SG34_011975</name>
</gene>
<reference evidence="2 3" key="1">
    <citation type="journal article" date="2015" name="Genome Announc.">
        <title>Draft Genome Sequences of Marine Isolates of Thalassomonas viridans and Thalassomonas actiniarum.</title>
        <authorList>
            <person name="Olonade I."/>
            <person name="van Zyl L.J."/>
            <person name="Trindade M."/>
        </authorList>
    </citation>
    <scope>NUCLEOTIDE SEQUENCE [LARGE SCALE GENOMIC DNA]</scope>
    <source>
        <strain evidence="2 3">XOM25</strain>
    </source>
</reference>
<name>A0AAF0CBZ7_9GAMM</name>
<dbReference type="EMBL" id="CP059733">
    <property type="protein sequence ID" value="WDE07530.1"/>
    <property type="molecule type" value="Genomic_DNA"/>
</dbReference>
<dbReference type="GO" id="GO:0036088">
    <property type="term" value="P:D-serine catabolic process"/>
    <property type="evidence" value="ECO:0007669"/>
    <property type="project" value="TreeGrafter"/>
</dbReference>
<dbReference type="InterPro" id="IPR001608">
    <property type="entry name" value="Ala_racemase_N"/>
</dbReference>
<dbReference type="GO" id="GO:0008721">
    <property type="term" value="F:D-serine ammonia-lyase activity"/>
    <property type="evidence" value="ECO:0007669"/>
    <property type="project" value="TreeGrafter"/>
</dbReference>
<dbReference type="InterPro" id="IPR029066">
    <property type="entry name" value="PLP-binding_barrel"/>
</dbReference>
<sequence>MNRRQFLLAGAAASVAGALTFRPDDNGDGYSPYFDQLNQSLKRDGSYVPSMLVDLDALDENIQILKTTLNPETDFRIVAKSLPSPQLLGYIMESAGTNKLMVFHQPFLSQIARDYPDSDLLLGKPMPVKAAQRFYRLQGNNPAFDAQKQLQWLIDSESRLAQYLALAQQLSVKMRINIELDVGLHRGGVQSLDELDRLLALIEDNGDYLSFAGFMGYDAHVVKVPGVLKSQQEAFNESQAFYQACIERLYQRLPGLKSQPLCFNGAGSPTLALHRENSVANELAAGSCLVKPSDFDVPTLAQFKPAAYISTPVLKKMAGTRLPSAEFAQDVFSLWDQNMQQTFFIYGGNWKADYQSPQGLQDNTLYGQSTNQQIVNGSDKVKLSVDDHVFLRPAQSEAVFLQFGQLKTLRAGRLADNWPILQQA</sequence>
<dbReference type="SUPFAM" id="SSF51419">
    <property type="entry name" value="PLP-binding barrel"/>
    <property type="match status" value="1"/>
</dbReference>
<evidence type="ECO:0000313" key="2">
    <source>
        <dbReference type="EMBL" id="WDE07530.1"/>
    </source>
</evidence>
<evidence type="ECO:0000259" key="1">
    <source>
        <dbReference type="Pfam" id="PF01168"/>
    </source>
</evidence>
<protein>
    <submittedName>
        <fullName evidence="2">Alanine racemase</fullName>
    </submittedName>
</protein>